<dbReference type="Proteomes" id="UP000183656">
    <property type="component" value="Unassembled WGS sequence"/>
</dbReference>
<dbReference type="InterPro" id="IPR042208">
    <property type="entry name" value="D-ser_dehydrat-like_sf"/>
</dbReference>
<dbReference type="Gene3D" id="3.20.20.10">
    <property type="entry name" value="Alanine racemase"/>
    <property type="match status" value="1"/>
</dbReference>
<dbReference type="SMART" id="SM01119">
    <property type="entry name" value="D-ser_dehydrat"/>
    <property type="match status" value="1"/>
</dbReference>
<dbReference type="InterPro" id="IPR026956">
    <property type="entry name" value="D-ser_dehydrat-like_dom"/>
</dbReference>
<dbReference type="RefSeq" id="WP_054255553.1">
    <property type="nucleotide sequence ID" value="NZ_CYIG01000007.1"/>
</dbReference>
<evidence type="ECO:0000313" key="4">
    <source>
        <dbReference type="EMBL" id="SFU29365.1"/>
    </source>
</evidence>
<dbReference type="AlphaFoldDB" id="A0A1I7EZN0"/>
<dbReference type="PANTHER" id="PTHR28004">
    <property type="entry name" value="ZGC:162816-RELATED"/>
    <property type="match status" value="1"/>
</dbReference>
<dbReference type="EMBL" id="FPBX01000001">
    <property type="protein sequence ID" value="SFU29365.1"/>
    <property type="molecule type" value="Genomic_DNA"/>
</dbReference>
<evidence type="ECO:0000256" key="2">
    <source>
        <dbReference type="ARBA" id="ARBA00023239"/>
    </source>
</evidence>
<dbReference type="Pfam" id="PF01168">
    <property type="entry name" value="Ala_racemase_N"/>
    <property type="match status" value="1"/>
</dbReference>
<dbReference type="InterPro" id="IPR001608">
    <property type="entry name" value="Ala_racemase_N"/>
</dbReference>
<dbReference type="InterPro" id="IPR029066">
    <property type="entry name" value="PLP-binding_barrel"/>
</dbReference>
<keyword evidence="2" id="KW-0456">Lyase</keyword>
<gene>
    <name evidence="4" type="ORF">SAMN04489707_100165</name>
</gene>
<dbReference type="PANTHER" id="PTHR28004:SF8">
    <property type="entry name" value="D-SERINE DEAMINASE"/>
    <property type="match status" value="1"/>
</dbReference>
<dbReference type="InterPro" id="IPR051466">
    <property type="entry name" value="D-amino_acid_metab_enzyme"/>
</dbReference>
<dbReference type="STRING" id="343013.SAMN04489707_100165"/>
<dbReference type="Pfam" id="PF14031">
    <property type="entry name" value="D-ser_dehydrat"/>
    <property type="match status" value="1"/>
</dbReference>
<accession>A0A1I7EZN0</accession>
<evidence type="ECO:0000313" key="5">
    <source>
        <dbReference type="Proteomes" id="UP000183656"/>
    </source>
</evidence>
<keyword evidence="5" id="KW-1185">Reference proteome</keyword>
<sequence length="434" mass="46666">MKNLKILAAEPLLDASYKGYPLTAPPCRPGALAQQGWNVLAGDLPLPLAVLDREALAHNLAWMQDYARQRGVLLAPHGKTTMSPELFAQQLAAGAWGLTFASVWQARVGVAAGARRIIIANQVLQDADLDGLDALLAAVDGLRVWFLVDSAAQLALIEDWAARRGSARVFDVLLEMGMPGQRTGCRSTEEALALARRLAASHVVRLGGIECYEGLAARCDDAHDVPAVTALVRSVGAVARGCDAEGLWAPGEAEILLSAGGSAVFDLVVPLLRLQGLSRPVAGVLRSGCYVTHDHGNYQRFVRLLARREGLDETLRPALTVWAQVQSVPEPGLALLGCGRRDVSFDIDMPLPLRRAAWGARVAQAAPQDWRITALNDQHAYLRFDPEAPEGAAPQVGERVELGISHPCTTFDKWRWMPVVDGDGTVTGAIHTCF</sequence>
<comment type="similarity">
    <text evidence="1">Belongs to the DSD1 family.</text>
</comment>
<dbReference type="Gene3D" id="2.40.37.20">
    <property type="entry name" value="D-serine dehydratase-like domain"/>
    <property type="match status" value="1"/>
</dbReference>
<dbReference type="GO" id="GO:0016829">
    <property type="term" value="F:lyase activity"/>
    <property type="evidence" value="ECO:0007669"/>
    <property type="project" value="UniProtKB-KW"/>
</dbReference>
<feature type="domain" description="D-serine dehydratase-like" evidence="3">
    <location>
        <begin position="318"/>
        <end position="421"/>
    </location>
</feature>
<name>A0A1I7EZN0_9BURK</name>
<protein>
    <submittedName>
        <fullName evidence="4">D-serine dehydratase</fullName>
    </submittedName>
</protein>
<dbReference type="CDD" id="cd06818">
    <property type="entry name" value="PLPDE_III_cryptic_DSD"/>
    <property type="match status" value="1"/>
</dbReference>
<evidence type="ECO:0000256" key="1">
    <source>
        <dbReference type="ARBA" id="ARBA00005323"/>
    </source>
</evidence>
<dbReference type="SUPFAM" id="SSF51419">
    <property type="entry name" value="PLP-binding barrel"/>
    <property type="match status" value="1"/>
</dbReference>
<reference evidence="4 5" key="1">
    <citation type="submission" date="2016-10" db="EMBL/GenBank/DDBJ databases">
        <authorList>
            <person name="de Groot N.N."/>
        </authorList>
    </citation>
    <scope>NUCLEOTIDE SEQUENCE [LARGE SCALE GENOMIC DNA]</scope>
    <source>
        <strain evidence="4 5">R-24608</strain>
    </source>
</reference>
<proteinExistence type="inferred from homology"/>
<dbReference type="OrthoDB" id="9811417at2"/>
<evidence type="ECO:0000259" key="3">
    <source>
        <dbReference type="SMART" id="SM01119"/>
    </source>
</evidence>
<organism evidence="4 5">
    <name type="scientific">Paenacidovorax caeni</name>
    <dbReference type="NCBI Taxonomy" id="343013"/>
    <lineage>
        <taxon>Bacteria</taxon>
        <taxon>Pseudomonadati</taxon>
        <taxon>Pseudomonadota</taxon>
        <taxon>Betaproteobacteria</taxon>
        <taxon>Burkholderiales</taxon>
        <taxon>Comamonadaceae</taxon>
        <taxon>Paenacidovorax</taxon>
    </lineage>
</organism>